<reference evidence="1 2" key="1">
    <citation type="submission" date="2016-10" db="EMBL/GenBank/DDBJ databases">
        <authorList>
            <person name="de Groot N.N."/>
        </authorList>
    </citation>
    <scope>NUCLEOTIDE SEQUENCE [LARGE SCALE GENOMIC DNA]</scope>
    <source>
        <strain evidence="1 2">BS3662</strain>
    </source>
</reference>
<dbReference type="RefSeq" id="WP_084317579.1">
    <property type="nucleotide sequence ID" value="NZ_FNTY01000002.1"/>
</dbReference>
<evidence type="ECO:0000313" key="1">
    <source>
        <dbReference type="EMBL" id="SEF03151.1"/>
    </source>
</evidence>
<evidence type="ECO:0008006" key="3">
    <source>
        <dbReference type="Google" id="ProtNLM"/>
    </source>
</evidence>
<dbReference type="AlphaFoldDB" id="A0A1H5NQN1"/>
<evidence type="ECO:0000313" key="2">
    <source>
        <dbReference type="Proteomes" id="UP000198985"/>
    </source>
</evidence>
<dbReference type="Proteomes" id="UP000198985">
    <property type="component" value="Unassembled WGS sequence"/>
</dbReference>
<name>A0A1H5NQN1_9PSED</name>
<protein>
    <recommendedName>
        <fullName evidence="3">Lipoprotein</fullName>
    </recommendedName>
</protein>
<dbReference type="PROSITE" id="PS51257">
    <property type="entry name" value="PROKAR_LIPOPROTEIN"/>
    <property type="match status" value="1"/>
</dbReference>
<organism evidence="1 2">
    <name type="scientific">Pseudomonas migulae</name>
    <dbReference type="NCBI Taxonomy" id="78543"/>
    <lineage>
        <taxon>Bacteria</taxon>
        <taxon>Pseudomonadati</taxon>
        <taxon>Pseudomonadota</taxon>
        <taxon>Gammaproteobacteria</taxon>
        <taxon>Pseudomonadales</taxon>
        <taxon>Pseudomonadaceae</taxon>
        <taxon>Pseudomonas</taxon>
    </lineage>
</organism>
<dbReference type="EMBL" id="FNTY01000002">
    <property type="protein sequence ID" value="SEF03151.1"/>
    <property type="molecule type" value="Genomic_DNA"/>
</dbReference>
<gene>
    <name evidence="1" type="ORF">SAMN04490194_6362</name>
</gene>
<sequence length="196" mass="21358">MRSVAGFTVGLGLAVLAGCTGWNASHRGPVVVDYRVNSEDISGRPKMNIVEGNSFFDVAGSTNSQTYPPVTIRQCNAQRTECSLGIATLTSQIQILSVDEQSTKLRLDFVYRVGEEWRRETSSTKQVHSLPMPEVIKDQGSVTRTADIPYGETRQVELPYGLSLSLCVSEPGVTTMNQRQCTNQMVHAGAKSSPAF</sequence>
<proteinExistence type="predicted"/>
<accession>A0A1H5NQN1</accession>